<keyword evidence="4" id="KW-1185">Reference proteome</keyword>
<name>A0A5Q4Z1S6_9BURK</name>
<protein>
    <submittedName>
        <fullName evidence="3">Putative lipase/carboxylesterase protein</fullName>
        <ecNumber evidence="3">3.1.1.-</ecNumber>
    </submittedName>
</protein>
<dbReference type="Gene3D" id="3.40.50.1820">
    <property type="entry name" value="alpha/beta hydrolase"/>
    <property type="match status" value="1"/>
</dbReference>
<dbReference type="PANTHER" id="PTHR48081">
    <property type="entry name" value="AB HYDROLASE SUPERFAMILY PROTEIN C4A8.06C"/>
    <property type="match status" value="1"/>
</dbReference>
<reference evidence="3 4" key="1">
    <citation type="submission" date="2019-08" db="EMBL/GenBank/DDBJ databases">
        <authorList>
            <person name="Herpell B J."/>
        </authorList>
    </citation>
    <scope>NUCLEOTIDE SEQUENCE [LARGE SCALE GENOMIC DNA]</scope>
    <source>
        <strain evidence="4">Msb3</strain>
    </source>
</reference>
<proteinExistence type="predicted"/>
<dbReference type="KEGG" id="pdio:PDMSB3_1110"/>
<dbReference type="EMBL" id="LR699553">
    <property type="protein sequence ID" value="VVD27572.1"/>
    <property type="molecule type" value="Genomic_DNA"/>
</dbReference>
<dbReference type="InterPro" id="IPR050300">
    <property type="entry name" value="GDXG_lipolytic_enzyme"/>
</dbReference>
<gene>
    <name evidence="3" type="ORF">PDMSB3_1110</name>
</gene>
<accession>A0A5Q4Z1S6</accession>
<organism evidence="3 4">
    <name type="scientific">Paraburkholderia dioscoreae</name>
    <dbReference type="NCBI Taxonomy" id="2604047"/>
    <lineage>
        <taxon>Bacteria</taxon>
        <taxon>Pseudomonadati</taxon>
        <taxon>Pseudomonadota</taxon>
        <taxon>Betaproteobacteria</taxon>
        <taxon>Burkholderiales</taxon>
        <taxon>Burkholderiaceae</taxon>
        <taxon>Paraburkholderia</taxon>
    </lineage>
</organism>
<evidence type="ECO:0000256" key="1">
    <source>
        <dbReference type="ARBA" id="ARBA00022801"/>
    </source>
</evidence>
<dbReference type="InterPro" id="IPR013094">
    <property type="entry name" value="AB_hydrolase_3"/>
</dbReference>
<evidence type="ECO:0000259" key="2">
    <source>
        <dbReference type="Pfam" id="PF07859"/>
    </source>
</evidence>
<evidence type="ECO:0000313" key="4">
    <source>
        <dbReference type="Proteomes" id="UP000325811"/>
    </source>
</evidence>
<sequence length="310" mass="33878">MWRAFFDSTIRYDRIVLSKVRCLSGYRMYAKFRLLKPPLSLAHSADTLMKARLDISDITIAGHAQDIMLRSFNPCAHSGMPIVLYFHGGGFVKGSLNEASKPASLIAARIPAWVIAVGYSLAPEFPFPAATEDAHLALEWAVDSAREYRADSNRIAAVGHDAGGNIATGLAAIARDRGVRRLSGQALLAPMLDPSMTRLVEGQRSGRNDLAPEDCARSYRAYLPSANHRIHPYAAPLESRRLSTLPPTLIATAEQDLVRGDGETYARELITAGVPVEMTRHGGVCHGELISHAPALNDVVEFLRKRLARD</sequence>
<evidence type="ECO:0000313" key="3">
    <source>
        <dbReference type="EMBL" id="VVD27572.1"/>
    </source>
</evidence>
<dbReference type="EC" id="3.1.1.-" evidence="3"/>
<dbReference type="Proteomes" id="UP000325811">
    <property type="component" value="Chromosome I"/>
</dbReference>
<dbReference type="SUPFAM" id="SSF53474">
    <property type="entry name" value="alpha/beta-Hydrolases"/>
    <property type="match status" value="1"/>
</dbReference>
<feature type="domain" description="Alpha/beta hydrolase fold-3" evidence="2">
    <location>
        <begin position="83"/>
        <end position="287"/>
    </location>
</feature>
<dbReference type="RefSeq" id="WP_232064118.1">
    <property type="nucleotide sequence ID" value="NZ_LR699553.1"/>
</dbReference>
<dbReference type="InterPro" id="IPR029058">
    <property type="entry name" value="AB_hydrolase_fold"/>
</dbReference>
<dbReference type="GO" id="GO:0016787">
    <property type="term" value="F:hydrolase activity"/>
    <property type="evidence" value="ECO:0007669"/>
    <property type="project" value="UniProtKB-KW"/>
</dbReference>
<dbReference type="Pfam" id="PF07859">
    <property type="entry name" value="Abhydrolase_3"/>
    <property type="match status" value="1"/>
</dbReference>
<dbReference type="AlphaFoldDB" id="A0A5Q4Z1S6"/>
<keyword evidence="1 3" id="KW-0378">Hydrolase</keyword>
<dbReference type="PANTHER" id="PTHR48081:SF8">
    <property type="entry name" value="ALPHA_BETA HYDROLASE FOLD-3 DOMAIN-CONTAINING PROTEIN-RELATED"/>
    <property type="match status" value="1"/>
</dbReference>